<dbReference type="AlphaFoldDB" id="A0A645IFP9"/>
<feature type="domain" description="PEP-utilising enzyme mobile" evidence="1">
    <location>
        <begin position="5"/>
        <end position="75"/>
    </location>
</feature>
<protein>
    <recommendedName>
        <fullName evidence="1">PEP-utilising enzyme mobile domain-containing protein</fullName>
    </recommendedName>
</protein>
<evidence type="ECO:0000313" key="2">
    <source>
        <dbReference type="EMBL" id="MPN50115.1"/>
    </source>
</evidence>
<comment type="caution">
    <text evidence="2">The sequence shown here is derived from an EMBL/GenBank/DDBJ whole genome shotgun (WGS) entry which is preliminary data.</text>
</comment>
<proteinExistence type="predicted"/>
<dbReference type="EMBL" id="VSSQ01113978">
    <property type="protein sequence ID" value="MPN50115.1"/>
    <property type="molecule type" value="Genomic_DNA"/>
</dbReference>
<dbReference type="GO" id="GO:0016772">
    <property type="term" value="F:transferase activity, transferring phosphorus-containing groups"/>
    <property type="evidence" value="ECO:0007669"/>
    <property type="project" value="InterPro"/>
</dbReference>
<dbReference type="Pfam" id="PF00391">
    <property type="entry name" value="PEP-utilizers"/>
    <property type="match status" value="1"/>
</dbReference>
<evidence type="ECO:0000259" key="1">
    <source>
        <dbReference type="Pfam" id="PF00391"/>
    </source>
</evidence>
<sequence>MEQFSAGQILVTPEMSGELLPLLRMAKGLVIESNDDNGSAAMAGLALDIPVIAGAAGATSQLKSGTEVIVDATQGIVQPKLI</sequence>
<dbReference type="InterPro" id="IPR036637">
    <property type="entry name" value="Phosphohistidine_dom_sf"/>
</dbReference>
<reference evidence="2" key="1">
    <citation type="submission" date="2019-08" db="EMBL/GenBank/DDBJ databases">
        <authorList>
            <person name="Kucharzyk K."/>
            <person name="Murdoch R.W."/>
            <person name="Higgins S."/>
            <person name="Loffler F."/>
        </authorList>
    </citation>
    <scope>NUCLEOTIDE SEQUENCE</scope>
</reference>
<organism evidence="2">
    <name type="scientific">bioreactor metagenome</name>
    <dbReference type="NCBI Taxonomy" id="1076179"/>
    <lineage>
        <taxon>unclassified sequences</taxon>
        <taxon>metagenomes</taxon>
        <taxon>ecological metagenomes</taxon>
    </lineage>
</organism>
<dbReference type="Gene3D" id="3.50.30.10">
    <property type="entry name" value="Phosphohistidine domain"/>
    <property type="match status" value="1"/>
</dbReference>
<gene>
    <name evidence="2" type="ORF">SDC9_197741</name>
</gene>
<name>A0A645IFP9_9ZZZZ</name>
<dbReference type="SUPFAM" id="SSF52009">
    <property type="entry name" value="Phosphohistidine domain"/>
    <property type="match status" value="1"/>
</dbReference>
<accession>A0A645IFP9</accession>
<dbReference type="InterPro" id="IPR008279">
    <property type="entry name" value="PEP-util_enz_mobile_dom"/>
</dbReference>